<keyword evidence="11" id="KW-0472">Membrane</keyword>
<keyword evidence="5" id="KW-0762">Sugar transport</keyword>
<name>A0A379CAP3_9PAST</name>
<evidence type="ECO:0000313" key="19">
    <source>
        <dbReference type="Proteomes" id="UP000255417"/>
    </source>
</evidence>
<evidence type="ECO:0000256" key="1">
    <source>
        <dbReference type="ARBA" id="ARBA00004571"/>
    </source>
</evidence>
<evidence type="ECO:0000256" key="4">
    <source>
        <dbReference type="ARBA" id="ARBA00022452"/>
    </source>
</evidence>
<keyword evidence="4" id="KW-1134">Transmembrane beta strand</keyword>
<sequence>MKIKTILALSSIMLVSGCSLLPTTGPSKDAIITQLPQRVNIVNVDLPLAQQMSSSTVSQQLSTLTNKGSFNGEVNEGDILSVYIWEAPPAVLFGVTSPEIGQGNSKLVKLPEQMVNKRGRITVPFVGSVFVKGKTPEQIQNQLVNSLRNKANQPQVIVRVTQNNSANVSIIREGGSIRMPLTTYGERILDAVAAVGGTPNNIQEVTVQLTRKNAVKTIPLESLIKEPAQNIPLRSGDVLALLDKPSSFTGLGALGTNRQVKFPTKGLNLAEAIGKMGGLIDTRSDPRGIFVFRYMPLNTLPDAKQQQWYKQGYSTDTEIPTVYNIDLSKPQSFFILQKFPIQDKDIVYVSNAPLAEFNKFLRMVFSTSISTARSVKSVTAN</sequence>
<dbReference type="GO" id="GO:0006811">
    <property type="term" value="P:monoatomic ion transport"/>
    <property type="evidence" value="ECO:0007669"/>
    <property type="project" value="UniProtKB-KW"/>
</dbReference>
<keyword evidence="13" id="KW-0998">Cell outer membrane</keyword>
<dbReference type="GO" id="GO:0046930">
    <property type="term" value="C:pore complex"/>
    <property type="evidence" value="ECO:0007669"/>
    <property type="project" value="UniProtKB-KW"/>
</dbReference>
<evidence type="ECO:0000256" key="8">
    <source>
        <dbReference type="ARBA" id="ARBA00023047"/>
    </source>
</evidence>
<feature type="signal peptide" evidence="15">
    <location>
        <begin position="1"/>
        <end position="21"/>
    </location>
</feature>
<dbReference type="GO" id="GO:0009279">
    <property type="term" value="C:cell outer membrane"/>
    <property type="evidence" value="ECO:0007669"/>
    <property type="project" value="UniProtKB-SubCell"/>
</dbReference>
<dbReference type="InterPro" id="IPR049712">
    <property type="entry name" value="Poly_export"/>
</dbReference>
<evidence type="ECO:0000256" key="7">
    <source>
        <dbReference type="ARBA" id="ARBA00022729"/>
    </source>
</evidence>
<keyword evidence="3" id="KW-0813">Transport</keyword>
<dbReference type="Pfam" id="PF22461">
    <property type="entry name" value="SLBB_2"/>
    <property type="match status" value="1"/>
</dbReference>
<evidence type="ECO:0000256" key="13">
    <source>
        <dbReference type="ARBA" id="ARBA00023237"/>
    </source>
</evidence>
<keyword evidence="8" id="KW-0625">Polysaccharide transport</keyword>
<comment type="similarity">
    <text evidence="2">Belongs to the BexD/CtrA/VexA family.</text>
</comment>
<reference evidence="18 19" key="1">
    <citation type="submission" date="2018-06" db="EMBL/GenBank/DDBJ databases">
        <authorList>
            <consortium name="Pathogen Informatics"/>
            <person name="Doyle S."/>
        </authorList>
    </citation>
    <scope>NUCLEOTIDE SEQUENCE [LARGE SCALE GENOMIC DNA]</scope>
    <source>
        <strain evidence="18 19">NCTC12872</strain>
    </source>
</reference>
<dbReference type="InterPro" id="IPR003715">
    <property type="entry name" value="Poly_export_N"/>
</dbReference>
<keyword evidence="7 15" id="KW-0732">Signal</keyword>
<evidence type="ECO:0000256" key="10">
    <source>
        <dbReference type="ARBA" id="ARBA00023114"/>
    </source>
</evidence>
<evidence type="ECO:0000256" key="2">
    <source>
        <dbReference type="ARBA" id="ARBA00009450"/>
    </source>
</evidence>
<dbReference type="OrthoDB" id="9808948at2"/>
<dbReference type="AlphaFoldDB" id="A0A379CAP3"/>
<evidence type="ECO:0000259" key="16">
    <source>
        <dbReference type="Pfam" id="PF02563"/>
    </source>
</evidence>
<accession>A0A379CAP3</accession>
<feature type="domain" description="SLBB" evidence="17">
    <location>
        <begin position="252"/>
        <end position="349"/>
    </location>
</feature>
<keyword evidence="14" id="KW-0449">Lipoprotein</keyword>
<dbReference type="Pfam" id="PF02563">
    <property type="entry name" value="Poly_export"/>
    <property type="match status" value="1"/>
</dbReference>
<evidence type="ECO:0000313" key="18">
    <source>
        <dbReference type="EMBL" id="SUB59324.1"/>
    </source>
</evidence>
<evidence type="ECO:0000256" key="12">
    <source>
        <dbReference type="ARBA" id="ARBA00023139"/>
    </source>
</evidence>
<evidence type="ECO:0000256" key="14">
    <source>
        <dbReference type="ARBA" id="ARBA00023288"/>
    </source>
</evidence>
<protein>
    <submittedName>
        <fullName evidence="18">Polysaccharide export protein Wza</fullName>
    </submittedName>
</protein>
<evidence type="ECO:0000256" key="3">
    <source>
        <dbReference type="ARBA" id="ARBA00022448"/>
    </source>
</evidence>
<feature type="domain" description="Polysaccharide export protein N-terminal" evidence="16">
    <location>
        <begin position="74"/>
        <end position="161"/>
    </location>
</feature>
<evidence type="ECO:0000256" key="11">
    <source>
        <dbReference type="ARBA" id="ARBA00023136"/>
    </source>
</evidence>
<dbReference type="Proteomes" id="UP000255417">
    <property type="component" value="Unassembled WGS sequence"/>
</dbReference>
<proteinExistence type="inferred from homology"/>
<dbReference type="GO" id="GO:0015288">
    <property type="term" value="F:porin activity"/>
    <property type="evidence" value="ECO:0007669"/>
    <property type="project" value="UniProtKB-KW"/>
</dbReference>
<evidence type="ECO:0000259" key="17">
    <source>
        <dbReference type="Pfam" id="PF22461"/>
    </source>
</evidence>
<gene>
    <name evidence="18" type="ORF">NCTC12872_01308</name>
</gene>
<evidence type="ECO:0000256" key="15">
    <source>
        <dbReference type="SAM" id="SignalP"/>
    </source>
</evidence>
<keyword evidence="6" id="KW-0812">Transmembrane</keyword>
<evidence type="ECO:0000256" key="5">
    <source>
        <dbReference type="ARBA" id="ARBA00022597"/>
    </source>
</evidence>
<dbReference type="PANTHER" id="PTHR33619:SF3">
    <property type="entry name" value="POLYSACCHARIDE EXPORT PROTEIN GFCE-RELATED"/>
    <property type="match status" value="1"/>
</dbReference>
<keyword evidence="19" id="KW-1185">Reference proteome</keyword>
<dbReference type="EMBL" id="UGTA01000001">
    <property type="protein sequence ID" value="SUB59324.1"/>
    <property type="molecule type" value="Genomic_DNA"/>
</dbReference>
<dbReference type="Gene3D" id="3.30.1950.10">
    <property type="entry name" value="wza like domain"/>
    <property type="match status" value="1"/>
</dbReference>
<dbReference type="GO" id="GO:0015159">
    <property type="term" value="F:polysaccharide transmembrane transporter activity"/>
    <property type="evidence" value="ECO:0007669"/>
    <property type="project" value="InterPro"/>
</dbReference>
<dbReference type="PANTHER" id="PTHR33619">
    <property type="entry name" value="POLYSACCHARIDE EXPORT PROTEIN GFCE-RELATED"/>
    <property type="match status" value="1"/>
</dbReference>
<comment type="subcellular location">
    <subcellularLocation>
        <location evidence="1">Cell outer membrane</location>
        <topology evidence="1">Multi-pass membrane protein</topology>
    </subcellularLocation>
</comment>
<dbReference type="Gene3D" id="3.10.560.10">
    <property type="entry name" value="Outer membrane lipoprotein wza domain like"/>
    <property type="match status" value="2"/>
</dbReference>
<organism evidence="18 19">
    <name type="scientific">Phocoenobacter uteri</name>
    <dbReference type="NCBI Taxonomy" id="146806"/>
    <lineage>
        <taxon>Bacteria</taxon>
        <taxon>Pseudomonadati</taxon>
        <taxon>Pseudomonadota</taxon>
        <taxon>Gammaproteobacteria</taxon>
        <taxon>Pasteurellales</taxon>
        <taxon>Pasteurellaceae</taxon>
        <taxon>Phocoenobacter</taxon>
    </lineage>
</organism>
<dbReference type="InterPro" id="IPR054765">
    <property type="entry name" value="SLBB_dom"/>
</dbReference>
<keyword evidence="9" id="KW-0406">Ion transport</keyword>
<evidence type="ECO:0000256" key="9">
    <source>
        <dbReference type="ARBA" id="ARBA00023065"/>
    </source>
</evidence>
<evidence type="ECO:0000256" key="6">
    <source>
        <dbReference type="ARBA" id="ARBA00022692"/>
    </source>
</evidence>
<keyword evidence="10" id="KW-0626">Porin</keyword>
<feature type="chain" id="PRO_5016665671" evidence="15">
    <location>
        <begin position="22"/>
        <end position="381"/>
    </location>
</feature>
<dbReference type="PROSITE" id="PS51257">
    <property type="entry name" value="PROKAR_LIPOPROTEIN"/>
    <property type="match status" value="1"/>
</dbReference>
<dbReference type="RefSeq" id="WP_115315807.1">
    <property type="nucleotide sequence ID" value="NZ_LWIF01000001.1"/>
</dbReference>
<keyword evidence="12" id="KW-0564">Palmitate</keyword>